<evidence type="ECO:0000256" key="1">
    <source>
        <dbReference type="ARBA" id="ARBA00022963"/>
    </source>
</evidence>
<organism evidence="4 5">
    <name type="scientific">Aromia moschata</name>
    <dbReference type="NCBI Taxonomy" id="1265417"/>
    <lineage>
        <taxon>Eukaryota</taxon>
        <taxon>Metazoa</taxon>
        <taxon>Ecdysozoa</taxon>
        <taxon>Arthropoda</taxon>
        <taxon>Hexapoda</taxon>
        <taxon>Insecta</taxon>
        <taxon>Pterygota</taxon>
        <taxon>Neoptera</taxon>
        <taxon>Endopterygota</taxon>
        <taxon>Coleoptera</taxon>
        <taxon>Polyphaga</taxon>
        <taxon>Cucujiformia</taxon>
        <taxon>Chrysomeloidea</taxon>
        <taxon>Cerambycidae</taxon>
        <taxon>Cerambycinae</taxon>
        <taxon>Callichromatini</taxon>
        <taxon>Aromia</taxon>
    </lineage>
</organism>
<feature type="non-terminal residue" evidence="4">
    <location>
        <position position="123"/>
    </location>
</feature>
<keyword evidence="2" id="KW-0443">Lipid metabolism</keyword>
<protein>
    <recommendedName>
        <fullName evidence="3">AB hydrolase-1 domain-containing protein</fullName>
    </recommendedName>
</protein>
<keyword evidence="1" id="KW-0442">Lipid degradation</keyword>
<feature type="domain" description="AB hydrolase-1" evidence="3">
    <location>
        <begin position="7"/>
        <end position="89"/>
    </location>
</feature>
<dbReference type="AlphaFoldDB" id="A0AAV8YF94"/>
<dbReference type="GO" id="GO:0016042">
    <property type="term" value="P:lipid catabolic process"/>
    <property type="evidence" value="ECO:0007669"/>
    <property type="project" value="UniProtKB-KW"/>
</dbReference>
<evidence type="ECO:0000256" key="2">
    <source>
        <dbReference type="ARBA" id="ARBA00023098"/>
    </source>
</evidence>
<proteinExistence type="predicted"/>
<dbReference type="SUPFAM" id="SSF53474">
    <property type="entry name" value="alpha/beta-Hydrolases"/>
    <property type="match status" value="1"/>
</dbReference>
<dbReference type="InterPro" id="IPR029058">
    <property type="entry name" value="AB_hydrolase_fold"/>
</dbReference>
<keyword evidence="5" id="KW-1185">Reference proteome</keyword>
<dbReference type="Pfam" id="PF00561">
    <property type="entry name" value="Abhydrolase_1"/>
    <property type="match status" value="1"/>
</dbReference>
<reference evidence="4" key="1">
    <citation type="journal article" date="2023" name="Insect Mol. Biol.">
        <title>Genome sequencing provides insights into the evolution of gene families encoding plant cell wall-degrading enzymes in longhorned beetles.</title>
        <authorList>
            <person name="Shin N.R."/>
            <person name="Okamura Y."/>
            <person name="Kirsch R."/>
            <person name="Pauchet Y."/>
        </authorList>
    </citation>
    <scope>NUCLEOTIDE SEQUENCE</scope>
    <source>
        <strain evidence="4">AMC_N1</strain>
    </source>
</reference>
<evidence type="ECO:0000313" key="5">
    <source>
        <dbReference type="Proteomes" id="UP001162162"/>
    </source>
</evidence>
<evidence type="ECO:0000313" key="4">
    <source>
        <dbReference type="EMBL" id="KAJ8949544.1"/>
    </source>
</evidence>
<gene>
    <name evidence="4" type="ORF">NQ318_005106</name>
</gene>
<accession>A0AAV8YF94</accession>
<dbReference type="Proteomes" id="UP001162162">
    <property type="component" value="Unassembled WGS sequence"/>
</dbReference>
<dbReference type="EMBL" id="JAPWTK010000116">
    <property type="protein sequence ID" value="KAJ8949544.1"/>
    <property type="molecule type" value="Genomic_DNA"/>
</dbReference>
<sequence>MVNAYILADAGYDVWISNMRGNVYSTAHETLNPYRDGKYWDFSLHEVAYYDFPVIWDYVLNLTKQENLYFIGHSIGSTVGMIFCSLRPEYNSKIKLHLALAPLVTHTITLTHKLIMSPMMAMV</sequence>
<evidence type="ECO:0000259" key="3">
    <source>
        <dbReference type="Pfam" id="PF00561"/>
    </source>
</evidence>
<dbReference type="Gene3D" id="3.40.50.1820">
    <property type="entry name" value="alpha/beta hydrolase"/>
    <property type="match status" value="1"/>
</dbReference>
<name>A0AAV8YF94_9CUCU</name>
<dbReference type="InterPro" id="IPR000073">
    <property type="entry name" value="AB_hydrolase_1"/>
</dbReference>
<dbReference type="PANTHER" id="PTHR11005">
    <property type="entry name" value="LYSOSOMAL ACID LIPASE-RELATED"/>
    <property type="match status" value="1"/>
</dbReference>
<comment type="caution">
    <text evidence="4">The sequence shown here is derived from an EMBL/GenBank/DDBJ whole genome shotgun (WGS) entry which is preliminary data.</text>
</comment>